<organism evidence="2 3">
    <name type="scientific">Grifola frondosa</name>
    <name type="common">Maitake</name>
    <name type="synonym">Polyporus frondosus</name>
    <dbReference type="NCBI Taxonomy" id="5627"/>
    <lineage>
        <taxon>Eukaryota</taxon>
        <taxon>Fungi</taxon>
        <taxon>Dikarya</taxon>
        <taxon>Basidiomycota</taxon>
        <taxon>Agaricomycotina</taxon>
        <taxon>Agaricomycetes</taxon>
        <taxon>Polyporales</taxon>
        <taxon>Grifolaceae</taxon>
        <taxon>Grifola</taxon>
    </lineage>
</organism>
<name>A0A1C7LZG3_GRIFR</name>
<proteinExistence type="predicted"/>
<keyword evidence="1" id="KW-1133">Transmembrane helix</keyword>
<reference evidence="2 3" key="1">
    <citation type="submission" date="2016-03" db="EMBL/GenBank/DDBJ databases">
        <title>Whole genome sequencing of Grifola frondosa 9006-11.</title>
        <authorList>
            <person name="Min B."/>
            <person name="Park H."/>
            <person name="Kim J.-G."/>
            <person name="Cho H."/>
            <person name="Oh Y.-L."/>
            <person name="Kong W.-S."/>
            <person name="Choi I.-G."/>
        </authorList>
    </citation>
    <scope>NUCLEOTIDE SEQUENCE [LARGE SCALE GENOMIC DNA]</scope>
    <source>
        <strain evidence="2 3">9006-11</strain>
    </source>
</reference>
<evidence type="ECO:0000313" key="2">
    <source>
        <dbReference type="EMBL" id="OBZ69616.1"/>
    </source>
</evidence>
<keyword evidence="1" id="KW-0472">Membrane</keyword>
<feature type="transmembrane region" description="Helical" evidence="1">
    <location>
        <begin position="12"/>
        <end position="34"/>
    </location>
</feature>
<evidence type="ECO:0000256" key="1">
    <source>
        <dbReference type="SAM" id="Phobius"/>
    </source>
</evidence>
<keyword evidence="3" id="KW-1185">Reference proteome</keyword>
<comment type="caution">
    <text evidence="2">The sequence shown here is derived from an EMBL/GenBank/DDBJ whole genome shotgun (WGS) entry which is preliminary data.</text>
</comment>
<sequence>MNARGGSAGLFVELGCFFSTFPVTLFTLAARYVYSLSLSGSLDRGTPSTYYYHAYICIILHDQSEQLLSSMFS</sequence>
<protein>
    <submittedName>
        <fullName evidence="2">Uncharacterized protein</fullName>
    </submittedName>
</protein>
<keyword evidence="1" id="KW-0812">Transmembrane</keyword>
<evidence type="ECO:0000313" key="3">
    <source>
        <dbReference type="Proteomes" id="UP000092993"/>
    </source>
</evidence>
<dbReference type="AlphaFoldDB" id="A0A1C7LZG3"/>
<gene>
    <name evidence="2" type="ORF">A0H81_10220</name>
</gene>
<accession>A0A1C7LZG3</accession>
<dbReference type="Proteomes" id="UP000092993">
    <property type="component" value="Unassembled WGS sequence"/>
</dbReference>
<dbReference type="EMBL" id="LUGG01000015">
    <property type="protein sequence ID" value="OBZ69616.1"/>
    <property type="molecule type" value="Genomic_DNA"/>
</dbReference>